<evidence type="ECO:0000313" key="2">
    <source>
        <dbReference type="EMBL" id="MBP2386279.1"/>
    </source>
</evidence>
<dbReference type="PANTHER" id="PTHR33627">
    <property type="entry name" value="TRANSPOSASE"/>
    <property type="match status" value="1"/>
</dbReference>
<dbReference type="SUPFAM" id="SSF53098">
    <property type="entry name" value="Ribonuclease H-like"/>
    <property type="match status" value="1"/>
</dbReference>
<accession>A0ABS4XCU4</accession>
<name>A0ABS4XCU4_9MICC</name>
<evidence type="ECO:0000313" key="3">
    <source>
        <dbReference type="Proteomes" id="UP001296993"/>
    </source>
</evidence>
<proteinExistence type="predicted"/>
<protein>
    <recommendedName>
        <fullName evidence="1">Transposase IS701-like DDE domain-containing protein</fullName>
    </recommendedName>
</protein>
<sequence>MDRAADRRAKAQIPDTVRHRPKWKLALEMIDDLARWGCSPQLLVMDAGCGECGPFRSALTERGIPHVASVKNLAARHENRPGNPDAPMTGRFAALRVRPSNRNIPQDCGALPVEWLVAQWPEDSAEPTDYSLSTLPTGTRWPNSCGWRRSGGGSSTTTANSSTAWTWTTLRA</sequence>
<dbReference type="Pfam" id="PF13546">
    <property type="entry name" value="DDE_5"/>
    <property type="match status" value="1"/>
</dbReference>
<dbReference type="InterPro" id="IPR038721">
    <property type="entry name" value="IS701-like_DDE_dom"/>
</dbReference>
<dbReference type="InterPro" id="IPR012337">
    <property type="entry name" value="RNaseH-like_sf"/>
</dbReference>
<dbReference type="EMBL" id="JAGIOF010000001">
    <property type="protein sequence ID" value="MBP2386279.1"/>
    <property type="molecule type" value="Genomic_DNA"/>
</dbReference>
<dbReference type="InterPro" id="IPR039365">
    <property type="entry name" value="IS701-like"/>
</dbReference>
<reference evidence="2 3" key="1">
    <citation type="submission" date="2021-03" db="EMBL/GenBank/DDBJ databases">
        <title>Sequencing the genomes of 1000 actinobacteria strains.</title>
        <authorList>
            <person name="Klenk H.-P."/>
        </authorList>
    </citation>
    <scope>NUCLEOTIDE SEQUENCE [LARGE SCALE GENOMIC DNA]</scope>
    <source>
        <strain evidence="2 3">DSM 15797</strain>
    </source>
</reference>
<keyword evidence="3" id="KW-1185">Reference proteome</keyword>
<gene>
    <name evidence="2" type="ORF">JOF47_001790</name>
</gene>
<comment type="caution">
    <text evidence="2">The sequence shown here is derived from an EMBL/GenBank/DDBJ whole genome shotgun (WGS) entry which is preliminary data.</text>
</comment>
<organism evidence="2 3">
    <name type="scientific">Paeniglutamicibacter kerguelensis</name>
    <dbReference type="NCBI Taxonomy" id="254788"/>
    <lineage>
        <taxon>Bacteria</taxon>
        <taxon>Bacillati</taxon>
        <taxon>Actinomycetota</taxon>
        <taxon>Actinomycetes</taxon>
        <taxon>Micrococcales</taxon>
        <taxon>Micrococcaceae</taxon>
        <taxon>Paeniglutamicibacter</taxon>
    </lineage>
</organism>
<feature type="domain" description="Transposase IS701-like DDE" evidence="1">
    <location>
        <begin position="5"/>
        <end position="91"/>
    </location>
</feature>
<evidence type="ECO:0000259" key="1">
    <source>
        <dbReference type="Pfam" id="PF13546"/>
    </source>
</evidence>
<dbReference type="PANTHER" id="PTHR33627:SF1">
    <property type="entry name" value="TRANSPOSASE"/>
    <property type="match status" value="1"/>
</dbReference>
<dbReference type="Proteomes" id="UP001296993">
    <property type="component" value="Unassembled WGS sequence"/>
</dbReference>